<name>C6C115_MARSD</name>
<evidence type="ECO:0000313" key="4">
    <source>
        <dbReference type="Proteomes" id="UP000002601"/>
    </source>
</evidence>
<accession>C6C115</accession>
<dbReference type="OrthoDB" id="5460266at2"/>
<evidence type="ECO:0000259" key="2">
    <source>
        <dbReference type="PROSITE" id="PS50894"/>
    </source>
</evidence>
<dbReference type="InterPro" id="IPR008207">
    <property type="entry name" value="Sig_transdc_His_kin_Hpt_dom"/>
</dbReference>
<feature type="domain" description="HPt" evidence="2">
    <location>
        <begin position="11"/>
        <end position="103"/>
    </location>
</feature>
<dbReference type="GO" id="GO:0004672">
    <property type="term" value="F:protein kinase activity"/>
    <property type="evidence" value="ECO:0007669"/>
    <property type="project" value="UniProtKB-ARBA"/>
</dbReference>
<evidence type="ECO:0000313" key="3">
    <source>
        <dbReference type="EMBL" id="ACS79178.1"/>
    </source>
</evidence>
<dbReference type="SUPFAM" id="SSF47226">
    <property type="entry name" value="Histidine-containing phosphotransfer domain, HPT domain"/>
    <property type="match status" value="1"/>
</dbReference>
<dbReference type="KEGG" id="dsa:Desal_1114"/>
<dbReference type="PROSITE" id="PS50894">
    <property type="entry name" value="HPT"/>
    <property type="match status" value="1"/>
</dbReference>
<feature type="modified residue" description="Phosphohistidine" evidence="1">
    <location>
        <position position="50"/>
    </location>
</feature>
<dbReference type="InterPro" id="IPR036641">
    <property type="entry name" value="HPT_dom_sf"/>
</dbReference>
<gene>
    <name evidence="3" type="ordered locus">Desal_1114</name>
</gene>
<keyword evidence="4" id="KW-1185">Reference proteome</keyword>
<protein>
    <recommendedName>
        <fullName evidence="2">HPt domain-containing protein</fullName>
    </recommendedName>
</protein>
<keyword evidence="1" id="KW-0597">Phosphoprotein</keyword>
<dbReference type="AlphaFoldDB" id="C6C115"/>
<dbReference type="STRING" id="526222.Desal_1114"/>
<dbReference type="Gene3D" id="1.20.120.160">
    <property type="entry name" value="HPT domain"/>
    <property type="match status" value="1"/>
</dbReference>
<reference evidence="3 4" key="1">
    <citation type="submission" date="2009-06" db="EMBL/GenBank/DDBJ databases">
        <title>Complete sequence of Desulfovibrio salexigens DSM 2638.</title>
        <authorList>
            <consortium name="US DOE Joint Genome Institute"/>
            <person name="Lucas S."/>
            <person name="Copeland A."/>
            <person name="Lapidus A."/>
            <person name="Glavina del Rio T."/>
            <person name="Tice H."/>
            <person name="Bruce D."/>
            <person name="Goodwin L."/>
            <person name="Pitluck S."/>
            <person name="Munk A.C."/>
            <person name="Brettin T."/>
            <person name="Detter J.C."/>
            <person name="Han C."/>
            <person name="Tapia R."/>
            <person name="Larimer F."/>
            <person name="Land M."/>
            <person name="Hauser L."/>
            <person name="Kyrpides N."/>
            <person name="Anderson I."/>
            <person name="Wall J.D."/>
            <person name="Arkin A.P."/>
            <person name="Dehal P."/>
            <person name="Chivian D."/>
            <person name="Giles B."/>
            <person name="Hazen T.C."/>
        </authorList>
    </citation>
    <scope>NUCLEOTIDE SEQUENCE [LARGE SCALE GENOMIC DNA]</scope>
    <source>
        <strain evidence="4">ATCC 14822 / DSM 2638 / NCIMB 8403 / VKM B-1763</strain>
    </source>
</reference>
<dbReference type="HOGENOM" id="CLU_2301266_0_0_7"/>
<dbReference type="Proteomes" id="UP000002601">
    <property type="component" value="Chromosome"/>
</dbReference>
<proteinExistence type="predicted"/>
<dbReference type="eggNOG" id="COG2198">
    <property type="taxonomic scope" value="Bacteria"/>
</dbReference>
<evidence type="ECO:0000256" key="1">
    <source>
        <dbReference type="PROSITE-ProRule" id="PRU00110"/>
    </source>
</evidence>
<organism evidence="3 4">
    <name type="scientific">Maridesulfovibrio salexigens (strain ATCC 14822 / DSM 2638 / NCIMB 8403 / VKM B-1763)</name>
    <name type="common">Desulfovibrio salexigens</name>
    <dbReference type="NCBI Taxonomy" id="526222"/>
    <lineage>
        <taxon>Bacteria</taxon>
        <taxon>Pseudomonadati</taxon>
        <taxon>Thermodesulfobacteriota</taxon>
        <taxon>Desulfovibrionia</taxon>
        <taxon>Desulfovibrionales</taxon>
        <taxon>Desulfovibrionaceae</taxon>
        <taxon>Maridesulfovibrio</taxon>
    </lineage>
</organism>
<dbReference type="GO" id="GO:0000160">
    <property type="term" value="P:phosphorelay signal transduction system"/>
    <property type="evidence" value="ECO:0007669"/>
    <property type="project" value="InterPro"/>
</dbReference>
<sequence>MDDSSLGRVYVDSDLFDLVPVLIESLSAELSEMETGIEKNEYSLVREKAHSSKGAALTFGFAVYAEELENLRKFVIDQDNARIRQSIGRLKILLETAVFAPAV</sequence>
<dbReference type="EMBL" id="CP001649">
    <property type="protein sequence ID" value="ACS79178.1"/>
    <property type="molecule type" value="Genomic_DNA"/>
</dbReference>